<gene>
    <name evidence="3" type="ORF">Amon01_000992200</name>
</gene>
<dbReference type="Gene3D" id="1.10.1780.10">
    <property type="entry name" value="Clp, N-terminal domain"/>
    <property type="match status" value="1"/>
</dbReference>
<reference evidence="3" key="1">
    <citation type="submission" date="2023-04" db="EMBL/GenBank/DDBJ databases">
        <title>Ambrosiozyma monospora NBRC 1965.</title>
        <authorList>
            <person name="Ichikawa N."/>
            <person name="Sato H."/>
            <person name="Tonouchi N."/>
        </authorList>
    </citation>
    <scope>NUCLEOTIDE SEQUENCE</scope>
    <source>
        <strain evidence="3">NBRC 1965</strain>
    </source>
</reference>
<evidence type="ECO:0000259" key="2">
    <source>
        <dbReference type="PROSITE" id="PS51903"/>
    </source>
</evidence>
<protein>
    <submittedName>
        <fullName evidence="3">Unnamed protein product</fullName>
    </submittedName>
</protein>
<feature type="domain" description="Clp R" evidence="2">
    <location>
        <begin position="1"/>
        <end position="150"/>
    </location>
</feature>
<name>A0A9W6WKS4_AMBMO</name>
<sequence>MSSSNYTYRAAEILVNAQKICEDNQHAQFTPLHILAAMTPTEGKDGESIYLKALIERCRLDWQSFTRIVNKHLVRLPSITGSNLSAPLSDSICDVLINLDKIKGQQKDTSIGQDHILLSLLEDSSIKTIMKEAGVNIETLKAQVVKLKGFTR</sequence>
<evidence type="ECO:0000313" key="4">
    <source>
        <dbReference type="Proteomes" id="UP001165063"/>
    </source>
</evidence>
<dbReference type="SUPFAM" id="SSF81923">
    <property type="entry name" value="Double Clp-N motif"/>
    <property type="match status" value="1"/>
</dbReference>
<dbReference type="EMBL" id="BSXU01014467">
    <property type="protein sequence ID" value="GME80905.1"/>
    <property type="molecule type" value="Genomic_DNA"/>
</dbReference>
<dbReference type="AlphaFoldDB" id="A0A9W6WKS4"/>
<evidence type="ECO:0000256" key="1">
    <source>
        <dbReference type="PROSITE-ProRule" id="PRU01251"/>
    </source>
</evidence>
<dbReference type="InterPro" id="IPR036628">
    <property type="entry name" value="Clp_N_dom_sf"/>
</dbReference>
<dbReference type="PROSITE" id="PS51903">
    <property type="entry name" value="CLP_R"/>
    <property type="match status" value="1"/>
</dbReference>
<keyword evidence="4" id="KW-1185">Reference proteome</keyword>
<dbReference type="Pfam" id="PF02861">
    <property type="entry name" value="Clp_N"/>
    <property type="match status" value="1"/>
</dbReference>
<dbReference type="InterPro" id="IPR004176">
    <property type="entry name" value="Clp_R_N"/>
</dbReference>
<dbReference type="OrthoDB" id="47330at2759"/>
<comment type="caution">
    <text evidence="3">The sequence shown here is derived from an EMBL/GenBank/DDBJ whole genome shotgun (WGS) entry which is preliminary data.</text>
</comment>
<keyword evidence="1" id="KW-0677">Repeat</keyword>
<accession>A0A9W6WKS4</accession>
<evidence type="ECO:0000313" key="3">
    <source>
        <dbReference type="EMBL" id="GME80905.1"/>
    </source>
</evidence>
<organism evidence="3 4">
    <name type="scientific">Ambrosiozyma monospora</name>
    <name type="common">Yeast</name>
    <name type="synonym">Endomycopsis monosporus</name>
    <dbReference type="NCBI Taxonomy" id="43982"/>
    <lineage>
        <taxon>Eukaryota</taxon>
        <taxon>Fungi</taxon>
        <taxon>Dikarya</taxon>
        <taxon>Ascomycota</taxon>
        <taxon>Saccharomycotina</taxon>
        <taxon>Pichiomycetes</taxon>
        <taxon>Pichiales</taxon>
        <taxon>Pichiaceae</taxon>
        <taxon>Ambrosiozyma</taxon>
    </lineage>
</organism>
<dbReference type="Proteomes" id="UP001165063">
    <property type="component" value="Unassembled WGS sequence"/>
</dbReference>
<proteinExistence type="predicted"/>